<dbReference type="eggNOG" id="ENOG502SAF3">
    <property type="taxonomic scope" value="Eukaryota"/>
</dbReference>
<keyword evidence="1" id="KW-0472">Membrane</keyword>
<dbReference type="RefSeq" id="XP_014378020.2">
    <property type="nucleotide sequence ID" value="XM_014522534.2"/>
</dbReference>
<evidence type="ECO:0000313" key="3">
    <source>
        <dbReference type="RefSeq" id="XP_014378020.2"/>
    </source>
</evidence>
<dbReference type="CTD" id="80008"/>
<dbReference type="Proteomes" id="UP000189705">
    <property type="component" value="Unplaced"/>
</dbReference>
<dbReference type="Pfam" id="PF15106">
    <property type="entry name" value="TMEM156"/>
    <property type="match status" value="1"/>
</dbReference>
<evidence type="ECO:0000313" key="2">
    <source>
        <dbReference type="Proteomes" id="UP000189705"/>
    </source>
</evidence>
<proteinExistence type="predicted"/>
<dbReference type="STRING" id="38654.A0A1U8DLA7"/>
<reference evidence="3" key="1">
    <citation type="submission" date="2025-08" db="UniProtKB">
        <authorList>
            <consortium name="RefSeq"/>
        </authorList>
    </citation>
    <scope>IDENTIFICATION</scope>
</reference>
<dbReference type="PANTHER" id="PTHR14788">
    <property type="entry name" value="TRANSMEMBRANE PROTEIN 156"/>
    <property type="match status" value="1"/>
</dbReference>
<accession>A0A1U8DLA7</accession>
<keyword evidence="2" id="KW-1185">Reference proteome</keyword>
<dbReference type="KEGG" id="asn:102373495"/>
<dbReference type="InterPro" id="IPR029374">
    <property type="entry name" value="TMEM156"/>
</dbReference>
<protein>
    <submittedName>
        <fullName evidence="3">Transmembrane protein 156</fullName>
    </submittedName>
</protein>
<dbReference type="InParanoid" id="A0A1U8DLA7"/>
<feature type="transmembrane region" description="Helical" evidence="1">
    <location>
        <begin position="269"/>
        <end position="291"/>
    </location>
</feature>
<organism evidence="2 3">
    <name type="scientific">Alligator sinensis</name>
    <name type="common">Chinese alligator</name>
    <dbReference type="NCBI Taxonomy" id="38654"/>
    <lineage>
        <taxon>Eukaryota</taxon>
        <taxon>Metazoa</taxon>
        <taxon>Chordata</taxon>
        <taxon>Craniata</taxon>
        <taxon>Vertebrata</taxon>
        <taxon>Euteleostomi</taxon>
        <taxon>Archelosauria</taxon>
        <taxon>Archosauria</taxon>
        <taxon>Crocodylia</taxon>
        <taxon>Alligatoridae</taxon>
        <taxon>Alligatorinae</taxon>
        <taxon>Alligator</taxon>
    </lineage>
</organism>
<gene>
    <name evidence="3" type="primary">TMEM156</name>
</gene>
<sequence>MKATVQFDGSSDSFEVKSRVKQGCVLAPMLFGIFSVLRHCAFKDMEGGVYLQTRLDRKLSNLSQLKARTNERRSHNRWNLNVIKNGHFYDPIFSNSCLYESTIIISCMDACSLNNITFPLCGFNNSYESFLRHKRKNQTVFLKAFVNQSNIQNIPSVCQVSSSEQQQRIVNSEVSRVNGSLEMKAKDFIFFYKHFNFTVAHENEESEEFNTYYILEVQIKKSTSRRGNTTDENIYYSCITAMMEDQNDCINISLKLTSFMENPMCPLKILWFVLLPLVFVLTVIVVTFKVFQENKKHTNSKSARMASVILQKEEYKHPGESTATNGIPLLSEETHQRRPSANVQATKILPAIPEQEFPHCSASNISTKGQI</sequence>
<dbReference type="PANTHER" id="PTHR14788:SF5">
    <property type="entry name" value="TRANSMEMBRANE PROTEIN 156"/>
    <property type="match status" value="1"/>
</dbReference>
<dbReference type="AlphaFoldDB" id="A0A1U8DLA7"/>
<keyword evidence="1" id="KW-1133">Transmembrane helix</keyword>
<evidence type="ECO:0000256" key="1">
    <source>
        <dbReference type="SAM" id="Phobius"/>
    </source>
</evidence>
<name>A0A1U8DLA7_ALLSI</name>
<keyword evidence="1 3" id="KW-0812">Transmembrane</keyword>
<dbReference type="GeneID" id="102373495"/>